<protein>
    <submittedName>
        <fullName evidence="1">LAQU0S29e00342g1_1</fullName>
    </submittedName>
</protein>
<evidence type="ECO:0000313" key="2">
    <source>
        <dbReference type="Proteomes" id="UP000236544"/>
    </source>
</evidence>
<reference evidence="2" key="1">
    <citation type="submission" date="2015-10" db="EMBL/GenBank/DDBJ databases">
        <authorList>
            <person name="Devillers H."/>
        </authorList>
    </citation>
    <scope>NUCLEOTIDE SEQUENCE [LARGE SCALE GENOMIC DNA]</scope>
</reference>
<organism evidence="1 2">
    <name type="scientific">Lachancea quebecensis</name>
    <dbReference type="NCBI Taxonomy" id="1654605"/>
    <lineage>
        <taxon>Eukaryota</taxon>
        <taxon>Fungi</taxon>
        <taxon>Dikarya</taxon>
        <taxon>Ascomycota</taxon>
        <taxon>Saccharomycotina</taxon>
        <taxon>Saccharomycetes</taxon>
        <taxon>Saccharomycetales</taxon>
        <taxon>Saccharomycetaceae</taxon>
        <taxon>Lachancea</taxon>
    </lineage>
</organism>
<gene>
    <name evidence="1" type="ORF">LAQU0_S29e00342g</name>
</gene>
<dbReference type="AlphaFoldDB" id="A0A0P1KYI6"/>
<dbReference type="EMBL" id="LN890545">
    <property type="protein sequence ID" value="CUS25166.1"/>
    <property type="molecule type" value="Genomic_DNA"/>
</dbReference>
<evidence type="ECO:0000313" key="1">
    <source>
        <dbReference type="EMBL" id="CUS25166.1"/>
    </source>
</evidence>
<proteinExistence type="predicted"/>
<name>A0A0P1KYI6_9SACH</name>
<accession>A0A0P1KYI6</accession>
<sequence length="173" mass="18993">MSVCNCMFCRNKLTFCSVHTSVYRKTDACCEYTYVRCWLRCENAAPAGLPAPRDRTSARALQILQSACGKTINSAIASCVAPSQFARYQISERTPLNAAWKTYFGVGSPREVLLEGVAGAWPGPAKSAGAVRATYEVRMRTRDKGLPALYFLNPRVCMRAWCASLAMCVCVLA</sequence>
<dbReference type="Proteomes" id="UP000236544">
    <property type="component" value="Unassembled WGS sequence"/>
</dbReference>
<keyword evidence="2" id="KW-1185">Reference proteome</keyword>